<sequence length="80" mass="9432">MDDEFSTLMKNGTWSLVLAYPDMNVIGSMWVLKSKRRSNDTIDRRKAHLVAKGYHKFEILPWVDLHYVIRGRRVLDETPI</sequence>
<keyword evidence="2" id="KW-1185">Reference proteome</keyword>
<evidence type="ECO:0008006" key="3">
    <source>
        <dbReference type="Google" id="ProtNLM"/>
    </source>
</evidence>
<evidence type="ECO:0000313" key="2">
    <source>
        <dbReference type="Proteomes" id="UP000657918"/>
    </source>
</evidence>
<accession>A0A835JAL8</accession>
<organism evidence="1 2">
    <name type="scientific">Salix dunnii</name>
    <dbReference type="NCBI Taxonomy" id="1413687"/>
    <lineage>
        <taxon>Eukaryota</taxon>
        <taxon>Viridiplantae</taxon>
        <taxon>Streptophyta</taxon>
        <taxon>Embryophyta</taxon>
        <taxon>Tracheophyta</taxon>
        <taxon>Spermatophyta</taxon>
        <taxon>Magnoliopsida</taxon>
        <taxon>eudicotyledons</taxon>
        <taxon>Gunneridae</taxon>
        <taxon>Pentapetalae</taxon>
        <taxon>rosids</taxon>
        <taxon>fabids</taxon>
        <taxon>Malpighiales</taxon>
        <taxon>Salicaceae</taxon>
        <taxon>Saliceae</taxon>
        <taxon>Salix</taxon>
    </lineage>
</organism>
<name>A0A835JAL8_9ROSI</name>
<proteinExistence type="predicted"/>
<dbReference type="EMBL" id="JADGMS010000016">
    <property type="protein sequence ID" value="KAF9666598.1"/>
    <property type="molecule type" value="Genomic_DNA"/>
</dbReference>
<reference evidence="1 2" key="1">
    <citation type="submission" date="2020-10" db="EMBL/GenBank/DDBJ databases">
        <title>Plant Genome Project.</title>
        <authorList>
            <person name="Zhang R.-G."/>
        </authorList>
    </citation>
    <scope>NUCLEOTIDE SEQUENCE [LARGE SCALE GENOMIC DNA]</scope>
    <source>
        <strain evidence="1">FAFU-HL-1</strain>
        <tissue evidence="1">Leaf</tissue>
    </source>
</reference>
<dbReference type="Proteomes" id="UP000657918">
    <property type="component" value="Chromosome 16"/>
</dbReference>
<dbReference type="OrthoDB" id="1000646at2759"/>
<gene>
    <name evidence="1" type="ORF">SADUNF_Sadunf16G0245400</name>
</gene>
<dbReference type="AlphaFoldDB" id="A0A835JAL8"/>
<protein>
    <recommendedName>
        <fullName evidence="3">Reverse transcriptase Ty1/copia-type domain-containing protein</fullName>
    </recommendedName>
</protein>
<evidence type="ECO:0000313" key="1">
    <source>
        <dbReference type="EMBL" id="KAF9666598.1"/>
    </source>
</evidence>
<comment type="caution">
    <text evidence="1">The sequence shown here is derived from an EMBL/GenBank/DDBJ whole genome shotgun (WGS) entry which is preliminary data.</text>
</comment>